<organism evidence="5 6">
    <name type="scientific">Oribacterium parvum</name>
    <dbReference type="NCBI Taxonomy" id="1501329"/>
    <lineage>
        <taxon>Bacteria</taxon>
        <taxon>Bacillati</taxon>
        <taxon>Bacillota</taxon>
        <taxon>Clostridia</taxon>
        <taxon>Lachnospirales</taxon>
        <taxon>Lachnospiraceae</taxon>
        <taxon>Oribacterium</taxon>
    </lineage>
</organism>
<evidence type="ECO:0000256" key="2">
    <source>
        <dbReference type="ARBA" id="ARBA00007639"/>
    </source>
</evidence>
<evidence type="ECO:0000259" key="4">
    <source>
        <dbReference type="Pfam" id="PF13407"/>
    </source>
</evidence>
<comment type="similarity">
    <text evidence="2">Belongs to the bacterial solute-binding protein 2 family.</text>
</comment>
<reference evidence="5" key="1">
    <citation type="submission" date="2020-04" db="EMBL/GenBank/DDBJ databases">
        <title>Deep metagenomics examines the oral microbiome during advanced dental caries in children, revealing novel taxa and co-occurrences with host molecules.</title>
        <authorList>
            <person name="Baker J.L."/>
            <person name="Morton J.T."/>
            <person name="Dinis M."/>
            <person name="Alvarez R."/>
            <person name="Tran N.C."/>
            <person name="Knight R."/>
            <person name="Edlund A."/>
        </authorList>
    </citation>
    <scope>NUCLEOTIDE SEQUENCE</scope>
    <source>
        <strain evidence="5">JCVI_24_bin.2</strain>
    </source>
</reference>
<protein>
    <submittedName>
        <fullName evidence="5">Substrate-binding domain-containing protein</fullName>
    </submittedName>
</protein>
<keyword evidence="3" id="KW-1133">Transmembrane helix</keyword>
<evidence type="ECO:0000256" key="3">
    <source>
        <dbReference type="SAM" id="Phobius"/>
    </source>
</evidence>
<dbReference type="PANTHER" id="PTHR30036">
    <property type="entry name" value="D-XYLOSE-BINDING PERIPLASMIC PROTEIN"/>
    <property type="match status" value="1"/>
</dbReference>
<dbReference type="InterPro" id="IPR025997">
    <property type="entry name" value="SBP_2_dom"/>
</dbReference>
<comment type="subcellular location">
    <subcellularLocation>
        <location evidence="1">Cell envelope</location>
    </subcellularLocation>
</comment>
<keyword evidence="3" id="KW-0472">Membrane</keyword>
<dbReference type="AlphaFoldDB" id="A0A930DML0"/>
<evidence type="ECO:0000313" key="5">
    <source>
        <dbReference type="EMBL" id="MBF1283130.1"/>
    </source>
</evidence>
<dbReference type="SUPFAM" id="SSF53822">
    <property type="entry name" value="Periplasmic binding protein-like I"/>
    <property type="match status" value="1"/>
</dbReference>
<dbReference type="Proteomes" id="UP000709351">
    <property type="component" value="Unassembled WGS sequence"/>
</dbReference>
<evidence type="ECO:0000313" key="6">
    <source>
        <dbReference type="Proteomes" id="UP000709351"/>
    </source>
</evidence>
<sequence>MKENRIFTVGVGIVAIMLFALSLGRLLGENAPQKYKISIVVDRSSSAGWDKFRKGLNAASKKYNIEYNFVTTGRFLSIQQEYLSLSREIKNGADGIITELRATEGTGVLLNELGKSTKLELVDCEKEVTDPTVSISSIGVDEEALGEALGKEVLQSNLQNQRLRIGILAGNQNKGNMQKRLDALKKVLEESEKEIVWIMEDKGQPRKDLEVANHKRSVDIIIALDNDSLEIATRYLRDTGRQFVELYGVGDSDELIYSLDVGMIRSLIVIDQYQMAYSAVVNLWQRLSNSRNTPGDQSVDFYVVRADNMYADGMERILFPTGQ</sequence>
<dbReference type="PANTHER" id="PTHR30036:SF7">
    <property type="entry name" value="ABC TRANSPORTER PERIPLASMIC-BINDING PROTEIN YPHF"/>
    <property type="match status" value="1"/>
</dbReference>
<proteinExistence type="inferred from homology"/>
<dbReference type="InterPro" id="IPR050555">
    <property type="entry name" value="Bact_Solute-Bind_Prot2"/>
</dbReference>
<dbReference type="EMBL" id="JABZRD010000041">
    <property type="protein sequence ID" value="MBF1283130.1"/>
    <property type="molecule type" value="Genomic_DNA"/>
</dbReference>
<accession>A0A930DML0</accession>
<dbReference type="RefSeq" id="WP_009535221.1">
    <property type="nucleotide sequence ID" value="NZ_CAUTDC010000002.1"/>
</dbReference>
<dbReference type="GO" id="GO:0030246">
    <property type="term" value="F:carbohydrate binding"/>
    <property type="evidence" value="ECO:0007669"/>
    <property type="project" value="TreeGrafter"/>
</dbReference>
<feature type="domain" description="Periplasmic binding protein" evidence="4">
    <location>
        <begin position="37"/>
        <end position="288"/>
    </location>
</feature>
<dbReference type="Pfam" id="PF13407">
    <property type="entry name" value="Peripla_BP_4"/>
    <property type="match status" value="1"/>
</dbReference>
<gene>
    <name evidence="5" type="ORF">HXM93_01150</name>
</gene>
<dbReference type="Gene3D" id="3.40.50.2300">
    <property type="match status" value="2"/>
</dbReference>
<dbReference type="GO" id="GO:0030288">
    <property type="term" value="C:outer membrane-bounded periplasmic space"/>
    <property type="evidence" value="ECO:0007669"/>
    <property type="project" value="TreeGrafter"/>
</dbReference>
<keyword evidence="3" id="KW-0812">Transmembrane</keyword>
<evidence type="ECO:0000256" key="1">
    <source>
        <dbReference type="ARBA" id="ARBA00004196"/>
    </source>
</evidence>
<comment type="caution">
    <text evidence="5">The sequence shown here is derived from an EMBL/GenBank/DDBJ whole genome shotgun (WGS) entry which is preliminary data.</text>
</comment>
<dbReference type="InterPro" id="IPR028082">
    <property type="entry name" value="Peripla_BP_I"/>
</dbReference>
<name>A0A930DML0_9FIRM</name>
<feature type="transmembrane region" description="Helical" evidence="3">
    <location>
        <begin position="6"/>
        <end position="27"/>
    </location>
</feature>